<dbReference type="InterPro" id="IPR029069">
    <property type="entry name" value="HotDog_dom_sf"/>
</dbReference>
<gene>
    <name evidence="1" type="ORF">FB467_2757</name>
</gene>
<keyword evidence="2" id="KW-1185">Reference proteome</keyword>
<reference evidence="1 2" key="1">
    <citation type="submission" date="2019-06" db="EMBL/GenBank/DDBJ databases">
        <title>Sequencing the genomes of 1000 actinobacteria strains.</title>
        <authorList>
            <person name="Klenk H.-P."/>
        </authorList>
    </citation>
    <scope>NUCLEOTIDE SEQUENCE [LARGE SCALE GENOMIC DNA]</scope>
    <source>
        <strain evidence="1 2">DSM 12335</strain>
    </source>
</reference>
<dbReference type="Pfam" id="PF13279">
    <property type="entry name" value="4HBT_2"/>
    <property type="match status" value="1"/>
</dbReference>
<name>A0A542YU41_9MICO</name>
<dbReference type="EMBL" id="VFOP01000001">
    <property type="protein sequence ID" value="TQL51607.1"/>
    <property type="molecule type" value="Genomic_DNA"/>
</dbReference>
<proteinExistence type="predicted"/>
<dbReference type="OrthoDB" id="3467114at2"/>
<dbReference type="Gene3D" id="3.10.129.10">
    <property type="entry name" value="Hotdog Thioesterase"/>
    <property type="match status" value="1"/>
</dbReference>
<evidence type="ECO:0000313" key="1">
    <source>
        <dbReference type="EMBL" id="TQL51607.1"/>
    </source>
</evidence>
<sequence>MTRGPAVRIERQVDWIDTDAAGHYHHSSVIRWAEAAEAELLRRVGAPDLTPTVPRVRYEVDYLDRLYFRDTALVDLWVDKVGTSSLRYGFEVTRAGHGPAARGAMTCVLVDPGTGASAPWPADLARRLGGAPGG</sequence>
<protein>
    <submittedName>
        <fullName evidence="1">Acyl-CoA thioester hydrolase</fullName>
    </submittedName>
</protein>
<keyword evidence="1" id="KW-0378">Hydrolase</keyword>
<dbReference type="Proteomes" id="UP000319516">
    <property type="component" value="Unassembled WGS sequence"/>
</dbReference>
<comment type="caution">
    <text evidence="1">The sequence shown here is derived from an EMBL/GenBank/DDBJ whole genome shotgun (WGS) entry which is preliminary data.</text>
</comment>
<dbReference type="CDD" id="cd00586">
    <property type="entry name" value="4HBT"/>
    <property type="match status" value="1"/>
</dbReference>
<organism evidence="1 2">
    <name type="scientific">Ornithinicoccus hortensis</name>
    <dbReference type="NCBI Taxonomy" id="82346"/>
    <lineage>
        <taxon>Bacteria</taxon>
        <taxon>Bacillati</taxon>
        <taxon>Actinomycetota</taxon>
        <taxon>Actinomycetes</taxon>
        <taxon>Micrococcales</taxon>
        <taxon>Intrasporangiaceae</taxon>
        <taxon>Ornithinicoccus</taxon>
    </lineage>
</organism>
<dbReference type="RefSeq" id="WP_141785585.1">
    <property type="nucleotide sequence ID" value="NZ_BAAAIK010000011.1"/>
</dbReference>
<dbReference type="SUPFAM" id="SSF54637">
    <property type="entry name" value="Thioesterase/thiol ester dehydrase-isomerase"/>
    <property type="match status" value="1"/>
</dbReference>
<dbReference type="GO" id="GO:0016787">
    <property type="term" value="F:hydrolase activity"/>
    <property type="evidence" value="ECO:0007669"/>
    <property type="project" value="UniProtKB-KW"/>
</dbReference>
<dbReference type="AlphaFoldDB" id="A0A542YU41"/>
<evidence type="ECO:0000313" key="2">
    <source>
        <dbReference type="Proteomes" id="UP000319516"/>
    </source>
</evidence>
<accession>A0A542YU41</accession>